<keyword evidence="2" id="KW-1185">Reference proteome</keyword>
<comment type="caution">
    <text evidence="1">The sequence shown here is derived from an EMBL/GenBank/DDBJ whole genome shotgun (WGS) entry which is preliminary data.</text>
</comment>
<dbReference type="AlphaFoldDB" id="A0AAV4SCV8"/>
<dbReference type="Proteomes" id="UP001054945">
    <property type="component" value="Unassembled WGS sequence"/>
</dbReference>
<accession>A0AAV4SCV8</accession>
<sequence>MHFAIPPSFGTLFFFWRFSPERGGQNRDLESLQSNPQSSSQLTRSHWWFPLFHRIASPLKTLSLHKSNYKTDLAKACWLQRNLGEVRLAPSPSSDEGVSYTVANKKEFSE</sequence>
<organism evidence="1 2">
    <name type="scientific">Caerostris extrusa</name>
    <name type="common">Bark spider</name>
    <name type="synonym">Caerostris bankana</name>
    <dbReference type="NCBI Taxonomy" id="172846"/>
    <lineage>
        <taxon>Eukaryota</taxon>
        <taxon>Metazoa</taxon>
        <taxon>Ecdysozoa</taxon>
        <taxon>Arthropoda</taxon>
        <taxon>Chelicerata</taxon>
        <taxon>Arachnida</taxon>
        <taxon>Araneae</taxon>
        <taxon>Araneomorphae</taxon>
        <taxon>Entelegynae</taxon>
        <taxon>Araneoidea</taxon>
        <taxon>Araneidae</taxon>
        <taxon>Caerostris</taxon>
    </lineage>
</organism>
<gene>
    <name evidence="1" type="ORF">CEXT_417931</name>
</gene>
<name>A0AAV4SCV8_CAEEX</name>
<protein>
    <submittedName>
        <fullName evidence="1">Uncharacterized protein</fullName>
    </submittedName>
</protein>
<dbReference type="EMBL" id="BPLR01009276">
    <property type="protein sequence ID" value="GIY30774.1"/>
    <property type="molecule type" value="Genomic_DNA"/>
</dbReference>
<reference evidence="1 2" key="1">
    <citation type="submission" date="2021-06" db="EMBL/GenBank/DDBJ databases">
        <title>Caerostris extrusa draft genome.</title>
        <authorList>
            <person name="Kono N."/>
            <person name="Arakawa K."/>
        </authorList>
    </citation>
    <scope>NUCLEOTIDE SEQUENCE [LARGE SCALE GENOMIC DNA]</scope>
</reference>
<evidence type="ECO:0000313" key="2">
    <source>
        <dbReference type="Proteomes" id="UP001054945"/>
    </source>
</evidence>
<proteinExistence type="predicted"/>
<evidence type="ECO:0000313" key="1">
    <source>
        <dbReference type="EMBL" id="GIY30774.1"/>
    </source>
</evidence>